<evidence type="ECO:0000313" key="4">
    <source>
        <dbReference type="EMBL" id="KPM82695.1"/>
    </source>
</evidence>
<dbReference type="SUPFAM" id="SSF53335">
    <property type="entry name" value="S-adenosyl-L-methionine-dependent methyltransferases"/>
    <property type="match status" value="1"/>
</dbReference>
<dbReference type="InterPro" id="IPR029063">
    <property type="entry name" value="SAM-dependent_MTases_sf"/>
</dbReference>
<name>A0A0P7DPB1_9GAMM</name>
<feature type="domain" description="Methyltransferase type 11" evidence="3">
    <location>
        <begin position="58"/>
        <end position="146"/>
    </location>
</feature>
<dbReference type="InterPro" id="IPR050602">
    <property type="entry name" value="Malonyl-ACP_OMT"/>
</dbReference>
<gene>
    <name evidence="4" type="ORF">AOG27_15420</name>
</gene>
<dbReference type="GO" id="GO:0032259">
    <property type="term" value="P:methylation"/>
    <property type="evidence" value="ECO:0007669"/>
    <property type="project" value="UniProtKB-KW"/>
</dbReference>
<dbReference type="OrthoDB" id="9760689at2"/>
<dbReference type="EMBL" id="LJTC01000010">
    <property type="protein sequence ID" value="KPM82695.1"/>
    <property type="molecule type" value="Genomic_DNA"/>
</dbReference>
<comment type="caution">
    <text evidence="4">The sequence shown here is derived from an EMBL/GenBank/DDBJ whole genome shotgun (WGS) entry which is preliminary data.</text>
</comment>
<dbReference type="STRING" id="570156.AOG27_15420"/>
<evidence type="ECO:0000256" key="1">
    <source>
        <dbReference type="ARBA" id="ARBA00022603"/>
    </source>
</evidence>
<dbReference type="Proteomes" id="UP000050378">
    <property type="component" value="Unassembled WGS sequence"/>
</dbReference>
<organism evidence="4 5">
    <name type="scientific">Pseudoalteromonas lipolytica</name>
    <dbReference type="NCBI Taxonomy" id="570156"/>
    <lineage>
        <taxon>Bacteria</taxon>
        <taxon>Pseudomonadati</taxon>
        <taxon>Pseudomonadota</taxon>
        <taxon>Gammaproteobacteria</taxon>
        <taxon>Alteromonadales</taxon>
        <taxon>Pseudoalteromonadaceae</taxon>
        <taxon>Pseudoalteromonas</taxon>
    </lineage>
</organism>
<evidence type="ECO:0000313" key="5">
    <source>
        <dbReference type="Proteomes" id="UP000050378"/>
    </source>
</evidence>
<sequence length="263" mass="29009">MSVQLQVPLSFQHSNKLTTQTKFSNAAANYASHANVQKQAAAHLFKMMASKHQQGTCLDLGAGPLVNTAMLKTHFDTVLAMDLSHSMLSTEQNPRCLKVCADMDNLPLQQNSLDCVFSNFAMQWSADLEALIKNLFSALKAGGKVYLSCVVDGSLKEIKQAFACLDEQNHINQFHSASHIIEYAKLAGFKLNFAVDRCYIDAYNSPLDALRSIKAIGATSLQTKQKRKGLLTRQALNSVCRAYPLVDGHARVSYQVVLLELEK</sequence>
<dbReference type="GO" id="GO:0008757">
    <property type="term" value="F:S-adenosylmethionine-dependent methyltransferase activity"/>
    <property type="evidence" value="ECO:0007669"/>
    <property type="project" value="InterPro"/>
</dbReference>
<dbReference type="RefSeq" id="WP_054553901.1">
    <property type="nucleotide sequence ID" value="NZ_LJTC01000010.1"/>
</dbReference>
<dbReference type="PANTHER" id="PTHR13090">
    <property type="entry name" value="ARGININE-HYDROXYLASE NDUFAF5, MITOCHONDRIAL"/>
    <property type="match status" value="1"/>
</dbReference>
<protein>
    <recommendedName>
        <fullName evidence="3">Methyltransferase type 11 domain-containing protein</fullName>
    </recommendedName>
</protein>
<dbReference type="InterPro" id="IPR013216">
    <property type="entry name" value="Methyltransf_11"/>
</dbReference>
<dbReference type="PATRIC" id="fig|570156.3.peg.4175"/>
<proteinExistence type="predicted"/>
<evidence type="ECO:0000259" key="3">
    <source>
        <dbReference type="Pfam" id="PF08241"/>
    </source>
</evidence>
<dbReference type="Gene3D" id="3.40.50.150">
    <property type="entry name" value="Vaccinia Virus protein VP39"/>
    <property type="match status" value="1"/>
</dbReference>
<reference evidence="4 5" key="1">
    <citation type="submission" date="2015-09" db="EMBL/GenBank/DDBJ databases">
        <title>Draft Genome Sequence of Pseudoalteromonas lipolytica UCD-48B.</title>
        <authorList>
            <person name="Krusor M."/>
            <person name="Coil D.A."/>
            <person name="Lang J.M."/>
            <person name="Eisen J.A."/>
            <person name="Alexiev A."/>
        </authorList>
    </citation>
    <scope>NUCLEOTIDE SEQUENCE [LARGE SCALE GENOMIC DNA]</scope>
    <source>
        <strain evidence="4 5">UCD-48B</strain>
    </source>
</reference>
<accession>A0A0P7DPB1</accession>
<dbReference type="CDD" id="cd02440">
    <property type="entry name" value="AdoMet_MTases"/>
    <property type="match status" value="1"/>
</dbReference>
<dbReference type="AlphaFoldDB" id="A0A0P7DPB1"/>
<keyword evidence="1" id="KW-0489">Methyltransferase</keyword>
<evidence type="ECO:0000256" key="2">
    <source>
        <dbReference type="ARBA" id="ARBA00022679"/>
    </source>
</evidence>
<dbReference type="Pfam" id="PF08241">
    <property type="entry name" value="Methyltransf_11"/>
    <property type="match status" value="1"/>
</dbReference>
<dbReference type="PANTHER" id="PTHR13090:SF1">
    <property type="entry name" value="ARGININE-HYDROXYLASE NDUFAF5, MITOCHONDRIAL"/>
    <property type="match status" value="1"/>
</dbReference>
<keyword evidence="2" id="KW-0808">Transferase</keyword>